<accession>A0A9J6E8W7</accession>
<proteinExistence type="predicted"/>
<dbReference type="InterPro" id="IPR032675">
    <property type="entry name" value="LRR_dom_sf"/>
</dbReference>
<dbReference type="AlphaFoldDB" id="A0A9J6E8W7"/>
<organism evidence="1 2">
    <name type="scientific">Rhipicephalus microplus</name>
    <name type="common">Cattle tick</name>
    <name type="synonym">Boophilus microplus</name>
    <dbReference type="NCBI Taxonomy" id="6941"/>
    <lineage>
        <taxon>Eukaryota</taxon>
        <taxon>Metazoa</taxon>
        <taxon>Ecdysozoa</taxon>
        <taxon>Arthropoda</taxon>
        <taxon>Chelicerata</taxon>
        <taxon>Arachnida</taxon>
        <taxon>Acari</taxon>
        <taxon>Parasitiformes</taxon>
        <taxon>Ixodida</taxon>
        <taxon>Ixodoidea</taxon>
        <taxon>Ixodidae</taxon>
        <taxon>Rhipicephalinae</taxon>
        <taxon>Rhipicephalus</taxon>
        <taxon>Boophilus</taxon>
    </lineage>
</organism>
<evidence type="ECO:0000313" key="1">
    <source>
        <dbReference type="EMBL" id="KAH8030673.1"/>
    </source>
</evidence>
<dbReference type="SUPFAM" id="SSF52047">
    <property type="entry name" value="RNI-like"/>
    <property type="match status" value="1"/>
</dbReference>
<protein>
    <submittedName>
        <fullName evidence="1">Uncharacterized protein</fullName>
    </submittedName>
</protein>
<sequence length="248" mass="28146">MVEEEMAHFDFQDADTEEFFRKGLQDMYEDWDAARLTNALMQYGSYLIYREEFSNRDAAMLRRLFSARPPVRILYISEISHGAFRTAFDGQGECPSLRKIHFDRIDCEGQDLGIDRCEVLKNVHSLDLGSVNVGRGFAQEVASYIRQNESLEELWLHVSCSPDQDIGPIIESLKVHEINVLLQRNVLLKNRAAQFVTTGADINDEEGVDALRKVQASSCLVEEVQELTGKTSELALQEIRAALARSPM</sequence>
<reference evidence="1" key="2">
    <citation type="submission" date="2021-09" db="EMBL/GenBank/DDBJ databases">
        <authorList>
            <person name="Jia N."/>
            <person name="Wang J."/>
            <person name="Shi W."/>
            <person name="Du L."/>
            <person name="Sun Y."/>
            <person name="Zhan W."/>
            <person name="Jiang J."/>
            <person name="Wang Q."/>
            <person name="Zhang B."/>
            <person name="Ji P."/>
            <person name="Sakyi L.B."/>
            <person name="Cui X."/>
            <person name="Yuan T."/>
            <person name="Jiang B."/>
            <person name="Yang W."/>
            <person name="Lam T.T.-Y."/>
            <person name="Chang Q."/>
            <person name="Ding S."/>
            <person name="Wang X."/>
            <person name="Zhu J."/>
            <person name="Ruan X."/>
            <person name="Zhao L."/>
            <person name="Wei J."/>
            <person name="Que T."/>
            <person name="Du C."/>
            <person name="Cheng J."/>
            <person name="Dai P."/>
            <person name="Han X."/>
            <person name="Huang E."/>
            <person name="Gao Y."/>
            <person name="Liu J."/>
            <person name="Shao H."/>
            <person name="Ye R."/>
            <person name="Li L."/>
            <person name="Wei W."/>
            <person name="Wang X."/>
            <person name="Wang C."/>
            <person name="Huo Q."/>
            <person name="Li W."/>
            <person name="Guo W."/>
            <person name="Chen H."/>
            <person name="Chen S."/>
            <person name="Zhou L."/>
            <person name="Zhou L."/>
            <person name="Ni X."/>
            <person name="Tian J."/>
            <person name="Zhou Y."/>
            <person name="Sheng Y."/>
            <person name="Liu T."/>
            <person name="Pan Y."/>
            <person name="Xia L."/>
            <person name="Li J."/>
            <person name="Zhao F."/>
            <person name="Cao W."/>
        </authorList>
    </citation>
    <scope>NUCLEOTIDE SEQUENCE</scope>
    <source>
        <strain evidence="1">Rmic-2018</strain>
        <tissue evidence="1">Larvae</tissue>
    </source>
</reference>
<keyword evidence="2" id="KW-1185">Reference proteome</keyword>
<dbReference type="Proteomes" id="UP000821866">
    <property type="component" value="Chromosome 3"/>
</dbReference>
<reference evidence="1" key="1">
    <citation type="journal article" date="2020" name="Cell">
        <title>Large-Scale Comparative Analyses of Tick Genomes Elucidate Their Genetic Diversity and Vector Capacities.</title>
        <authorList>
            <consortium name="Tick Genome and Microbiome Consortium (TIGMIC)"/>
            <person name="Jia N."/>
            <person name="Wang J."/>
            <person name="Shi W."/>
            <person name="Du L."/>
            <person name="Sun Y."/>
            <person name="Zhan W."/>
            <person name="Jiang J.F."/>
            <person name="Wang Q."/>
            <person name="Zhang B."/>
            <person name="Ji P."/>
            <person name="Bell-Sakyi L."/>
            <person name="Cui X.M."/>
            <person name="Yuan T.T."/>
            <person name="Jiang B.G."/>
            <person name="Yang W.F."/>
            <person name="Lam T.T."/>
            <person name="Chang Q.C."/>
            <person name="Ding S.J."/>
            <person name="Wang X.J."/>
            <person name="Zhu J.G."/>
            <person name="Ruan X.D."/>
            <person name="Zhao L."/>
            <person name="Wei J.T."/>
            <person name="Ye R.Z."/>
            <person name="Que T.C."/>
            <person name="Du C.H."/>
            <person name="Zhou Y.H."/>
            <person name="Cheng J.X."/>
            <person name="Dai P.F."/>
            <person name="Guo W.B."/>
            <person name="Han X.H."/>
            <person name="Huang E.J."/>
            <person name="Li L.F."/>
            <person name="Wei W."/>
            <person name="Gao Y.C."/>
            <person name="Liu J.Z."/>
            <person name="Shao H.Z."/>
            <person name="Wang X."/>
            <person name="Wang C.C."/>
            <person name="Yang T.C."/>
            <person name="Huo Q.B."/>
            <person name="Li W."/>
            <person name="Chen H.Y."/>
            <person name="Chen S.E."/>
            <person name="Zhou L.G."/>
            <person name="Ni X.B."/>
            <person name="Tian J.H."/>
            <person name="Sheng Y."/>
            <person name="Liu T."/>
            <person name="Pan Y.S."/>
            <person name="Xia L.Y."/>
            <person name="Li J."/>
            <person name="Zhao F."/>
            <person name="Cao W.C."/>
        </authorList>
    </citation>
    <scope>NUCLEOTIDE SEQUENCE</scope>
    <source>
        <strain evidence="1">Rmic-2018</strain>
    </source>
</reference>
<evidence type="ECO:0000313" key="2">
    <source>
        <dbReference type="Proteomes" id="UP000821866"/>
    </source>
</evidence>
<gene>
    <name evidence="1" type="ORF">HPB51_010960</name>
</gene>
<dbReference type="VEuPathDB" id="VectorBase:LOC119163284"/>
<dbReference type="Gene3D" id="3.80.10.10">
    <property type="entry name" value="Ribonuclease Inhibitor"/>
    <property type="match status" value="1"/>
</dbReference>
<dbReference type="EMBL" id="JABSTU010000005">
    <property type="protein sequence ID" value="KAH8030673.1"/>
    <property type="molecule type" value="Genomic_DNA"/>
</dbReference>
<comment type="caution">
    <text evidence="1">The sequence shown here is derived from an EMBL/GenBank/DDBJ whole genome shotgun (WGS) entry which is preliminary data.</text>
</comment>
<name>A0A9J6E8W7_RHIMP</name>